<dbReference type="InterPro" id="IPR003343">
    <property type="entry name" value="Big_2"/>
</dbReference>
<dbReference type="EMBL" id="CP134050">
    <property type="protein sequence ID" value="WNC12571.1"/>
    <property type="molecule type" value="Genomic_DNA"/>
</dbReference>
<feature type="chain" id="PRO_5046173603" evidence="1">
    <location>
        <begin position="33"/>
        <end position="445"/>
    </location>
</feature>
<dbReference type="SUPFAM" id="SSF49373">
    <property type="entry name" value="Invasin/intimin cell-adhesion fragments"/>
    <property type="match status" value="5"/>
</dbReference>
<evidence type="ECO:0000256" key="1">
    <source>
        <dbReference type="SAM" id="SignalP"/>
    </source>
</evidence>
<feature type="domain" description="BIG2" evidence="2">
    <location>
        <begin position="285"/>
        <end position="361"/>
    </location>
</feature>
<dbReference type="RefSeq" id="WP_310764049.1">
    <property type="nucleotide sequence ID" value="NZ_CP134050.1"/>
</dbReference>
<protein>
    <submittedName>
        <fullName evidence="3">Ig-like domain-containing protein</fullName>
    </submittedName>
</protein>
<dbReference type="SMART" id="SM00635">
    <property type="entry name" value="BID_2"/>
    <property type="match status" value="5"/>
</dbReference>
<proteinExistence type="predicted"/>
<name>A0ABY9SXL1_BREBE</name>
<keyword evidence="4" id="KW-1185">Reference proteome</keyword>
<accession>A0ABY9SXL1</accession>
<feature type="domain" description="BIG2" evidence="2">
    <location>
        <begin position="42"/>
        <end position="118"/>
    </location>
</feature>
<evidence type="ECO:0000259" key="2">
    <source>
        <dbReference type="SMART" id="SM00635"/>
    </source>
</evidence>
<sequence>MKRMKSKLFQTFTLALATVCAVHFALPATTHAQTAAIAAAADSTGLTVTSKAISVTKGKTTTIQVMYNGQKLDPTRATWSTSNSSVATVKDGVVTGKGTGTVFITVKYSGESIKIRTTVSNPDTLDANMTKASMKKGNEQTVRLTFNGKTLENNKASWTSSNTSVATVKNGVITAKANGTATIAAYYKNLFVLIDVSVESNTSGKLEANETKLKLDKGDKETIKLKYDDETLSGSKATWTTSKSSVATVDDGEVTAKGKGTAIITAKYKNDKVEIEVVVDGSGASDGKLEADTDELSMKKGDKKTIKLTYDDKKLTGSKATWKTSKSSVATVKDGVVTAKAKGTAIITAKYKSYEVEIEVTVKDSNSSGSLEAEDTSITIKKGKKDTIYLLYDDKSLKGSKATWSTSNSSVATVKDGVVTAKKTGTATITAKYKGDSVKIKVTVE</sequence>
<feature type="domain" description="BIG2" evidence="2">
    <location>
        <begin position="365"/>
        <end position="443"/>
    </location>
</feature>
<dbReference type="Pfam" id="PF02368">
    <property type="entry name" value="Big_2"/>
    <property type="match status" value="1"/>
</dbReference>
<keyword evidence="1" id="KW-0732">Signal</keyword>
<gene>
    <name evidence="3" type="ORF">RGB73_17735</name>
</gene>
<dbReference type="InterPro" id="IPR008964">
    <property type="entry name" value="Invasin/intimin_cell_adhesion"/>
</dbReference>
<reference evidence="3 4" key="1">
    <citation type="submission" date="2023-09" db="EMBL/GenBank/DDBJ databases">
        <title>Complete Genome and Methylome dissection of Bacillus brevis NEB573 original source of BbsI restriction endonuclease.</title>
        <authorList>
            <person name="Fomenkov A."/>
            <person name="Roberts R.D."/>
        </authorList>
    </citation>
    <scope>NUCLEOTIDE SEQUENCE [LARGE SCALE GENOMIC DNA]</scope>
    <source>
        <strain evidence="3 4">NEB573</strain>
    </source>
</reference>
<feature type="domain" description="BIG2" evidence="2">
    <location>
        <begin position="200"/>
        <end position="278"/>
    </location>
</feature>
<feature type="signal peptide" evidence="1">
    <location>
        <begin position="1"/>
        <end position="32"/>
    </location>
</feature>
<feature type="domain" description="BIG2" evidence="2">
    <location>
        <begin position="119"/>
        <end position="197"/>
    </location>
</feature>
<dbReference type="Proteomes" id="UP001256827">
    <property type="component" value="Chromosome"/>
</dbReference>
<evidence type="ECO:0000313" key="4">
    <source>
        <dbReference type="Proteomes" id="UP001256827"/>
    </source>
</evidence>
<organism evidence="3 4">
    <name type="scientific">Brevibacillus brevis</name>
    <name type="common">Bacillus brevis</name>
    <dbReference type="NCBI Taxonomy" id="1393"/>
    <lineage>
        <taxon>Bacteria</taxon>
        <taxon>Bacillati</taxon>
        <taxon>Bacillota</taxon>
        <taxon>Bacilli</taxon>
        <taxon>Bacillales</taxon>
        <taxon>Paenibacillaceae</taxon>
        <taxon>Brevibacillus</taxon>
    </lineage>
</organism>
<dbReference type="Gene3D" id="2.60.40.1080">
    <property type="match status" value="5"/>
</dbReference>
<evidence type="ECO:0000313" key="3">
    <source>
        <dbReference type="EMBL" id="WNC12571.1"/>
    </source>
</evidence>